<comment type="subcellular location">
    <subcellularLocation>
        <location evidence="1">Cell membrane</location>
        <topology evidence="1">Multi-pass membrane protein</topology>
    </subcellularLocation>
</comment>
<dbReference type="NCBIfam" id="TIGR00937">
    <property type="entry name" value="2A51"/>
    <property type="match status" value="1"/>
</dbReference>
<dbReference type="OrthoDB" id="8969999at2"/>
<reference evidence="8 9" key="1">
    <citation type="submission" date="2018-03" db="EMBL/GenBank/DDBJ databases">
        <title>Genomic Encyclopedia of Archaeal and Bacterial Type Strains, Phase II (KMG-II): from individual species to whole genera.</title>
        <authorList>
            <person name="Goeker M."/>
        </authorList>
    </citation>
    <scope>NUCLEOTIDE SEQUENCE [LARGE SCALE GENOMIC DNA]</scope>
    <source>
        <strain evidence="8 9">DSM 29318</strain>
    </source>
</reference>
<evidence type="ECO:0000256" key="5">
    <source>
        <dbReference type="ARBA" id="ARBA00022989"/>
    </source>
</evidence>
<dbReference type="RefSeq" id="WP_106159437.1">
    <property type="nucleotide sequence ID" value="NZ_PVTT01000001.1"/>
</dbReference>
<evidence type="ECO:0000256" key="4">
    <source>
        <dbReference type="ARBA" id="ARBA00022692"/>
    </source>
</evidence>
<dbReference type="InterPro" id="IPR014047">
    <property type="entry name" value="Chr_Tranpt_l_chain"/>
</dbReference>
<proteinExistence type="inferred from homology"/>
<evidence type="ECO:0000256" key="7">
    <source>
        <dbReference type="SAM" id="Phobius"/>
    </source>
</evidence>
<comment type="caution">
    <text evidence="8">The sequence shown here is derived from an EMBL/GenBank/DDBJ whole genome shotgun (WGS) entry which is preliminary data.</text>
</comment>
<dbReference type="EMBL" id="PVTT01000001">
    <property type="protein sequence ID" value="PRY94997.1"/>
    <property type="molecule type" value="Genomic_DNA"/>
</dbReference>
<comment type="similarity">
    <text evidence="2">Belongs to the chromate ion transporter (CHR) (TC 2.A.51) family.</text>
</comment>
<feature type="transmembrane region" description="Helical" evidence="7">
    <location>
        <begin position="112"/>
        <end position="132"/>
    </location>
</feature>
<feature type="transmembrane region" description="Helical" evidence="7">
    <location>
        <begin position="288"/>
        <end position="317"/>
    </location>
</feature>
<sequence length="415" mass="43103">MTPDWSEMTRVFGRIGVLSFGGPAAQIALMQRELVDERPWLTQERFQRALGFCMILPGPEAMQLATFCGWRLRGTGGALLAGLLFVVPGAVAIFALALLYLSYGDLPTVEAAFLGIKAAVVVVVVQALAKVARKALTDTSGRVIAVLAFVAIFALDAPFPSILAAAALWGALATEGPGAPAEGPAASMRDMARTSAMWGAIWLIPLVVLSLAGAERLAAVGWFFAKLAVLTFGGAYAVLAWMAQEVVEDRGWLTPDQMIDALGLAETTPGPLILVTQFVGALANGPGAWGLLAGGLVALHATFAPCFLWILVGAPWLERLTAQPRLAGALRGVTAAVAGVIADLSLWFALHVVFGGVGRLEAGPLSMPWPEWGTLDPAAAGLSALAAGLILPNRLPLIAALGIMAFAGLATAALR</sequence>
<dbReference type="PANTHER" id="PTHR33567">
    <property type="entry name" value="CHROMATE ION TRANSPORTER (EUROFUNG)"/>
    <property type="match status" value="1"/>
</dbReference>
<keyword evidence="4 7" id="KW-0812">Transmembrane</keyword>
<dbReference type="AlphaFoldDB" id="A0A2T0X7U3"/>
<keyword evidence="6 7" id="KW-0472">Membrane</keyword>
<evidence type="ECO:0000256" key="6">
    <source>
        <dbReference type="ARBA" id="ARBA00023136"/>
    </source>
</evidence>
<feature type="transmembrane region" description="Helical" evidence="7">
    <location>
        <begin position="192"/>
        <end position="211"/>
    </location>
</feature>
<protein>
    <submittedName>
        <fullName evidence="8">Chromate transporter</fullName>
    </submittedName>
</protein>
<evidence type="ECO:0000256" key="3">
    <source>
        <dbReference type="ARBA" id="ARBA00022475"/>
    </source>
</evidence>
<dbReference type="GO" id="GO:0015109">
    <property type="term" value="F:chromate transmembrane transporter activity"/>
    <property type="evidence" value="ECO:0007669"/>
    <property type="project" value="InterPro"/>
</dbReference>
<dbReference type="GO" id="GO:0005886">
    <property type="term" value="C:plasma membrane"/>
    <property type="evidence" value="ECO:0007669"/>
    <property type="project" value="UniProtKB-SubCell"/>
</dbReference>
<dbReference type="PIRSF" id="PIRSF004810">
    <property type="entry name" value="ChrA"/>
    <property type="match status" value="1"/>
</dbReference>
<keyword evidence="3" id="KW-1003">Cell membrane</keyword>
<feature type="transmembrane region" description="Helical" evidence="7">
    <location>
        <begin position="77"/>
        <end position="100"/>
    </location>
</feature>
<feature type="transmembrane region" description="Helical" evidence="7">
    <location>
        <begin position="395"/>
        <end position="414"/>
    </location>
</feature>
<dbReference type="Proteomes" id="UP000238801">
    <property type="component" value="Unassembled WGS sequence"/>
</dbReference>
<dbReference type="Pfam" id="PF02417">
    <property type="entry name" value="Chromate_transp"/>
    <property type="match status" value="2"/>
</dbReference>
<name>A0A2T0X7U3_9RHOB</name>
<keyword evidence="5 7" id="KW-1133">Transmembrane helix</keyword>
<feature type="transmembrane region" description="Helical" evidence="7">
    <location>
        <begin position="329"/>
        <end position="350"/>
    </location>
</feature>
<feature type="transmembrane region" description="Helical" evidence="7">
    <location>
        <begin position="144"/>
        <end position="172"/>
    </location>
</feature>
<organism evidence="8 9">
    <name type="scientific">Hasllibacter halocynthiae</name>
    <dbReference type="NCBI Taxonomy" id="595589"/>
    <lineage>
        <taxon>Bacteria</taxon>
        <taxon>Pseudomonadati</taxon>
        <taxon>Pseudomonadota</taxon>
        <taxon>Alphaproteobacteria</taxon>
        <taxon>Rhodobacterales</taxon>
        <taxon>Roseobacteraceae</taxon>
        <taxon>Hasllibacter</taxon>
    </lineage>
</organism>
<gene>
    <name evidence="8" type="ORF">BCF33_0608</name>
</gene>
<evidence type="ECO:0000256" key="1">
    <source>
        <dbReference type="ARBA" id="ARBA00004651"/>
    </source>
</evidence>
<accession>A0A2T0X7U3</accession>
<evidence type="ECO:0000256" key="2">
    <source>
        <dbReference type="ARBA" id="ARBA00005262"/>
    </source>
</evidence>
<evidence type="ECO:0000313" key="9">
    <source>
        <dbReference type="Proteomes" id="UP000238801"/>
    </source>
</evidence>
<dbReference type="InterPro" id="IPR003370">
    <property type="entry name" value="Chromate_transpt"/>
</dbReference>
<dbReference type="PANTHER" id="PTHR33567:SF3">
    <property type="entry name" value="CHROMATE ION TRANSPORTER (EUROFUNG)"/>
    <property type="match status" value="1"/>
</dbReference>
<evidence type="ECO:0000313" key="8">
    <source>
        <dbReference type="EMBL" id="PRY94997.1"/>
    </source>
</evidence>
<feature type="transmembrane region" description="Helical" evidence="7">
    <location>
        <begin position="223"/>
        <end position="243"/>
    </location>
</feature>
<keyword evidence="9" id="KW-1185">Reference proteome</keyword>